<dbReference type="InterPro" id="IPR050762">
    <property type="entry name" value="HD-ZIP_Homeobox_LZ_Class_II"/>
</dbReference>
<evidence type="ECO:0000256" key="9">
    <source>
        <dbReference type="RuleBase" id="RU000682"/>
    </source>
</evidence>
<dbReference type="PANTHER" id="PTHR45714:SF72">
    <property type="entry name" value="HOMEOBOX-LEUCINE ZIPPER PROTEIN HOX26-RELATED"/>
    <property type="match status" value="1"/>
</dbReference>
<feature type="DNA-binding region" description="Homeobox" evidence="8">
    <location>
        <begin position="95"/>
        <end position="154"/>
    </location>
</feature>
<comment type="similarity">
    <text evidence="2">Belongs to the HD-ZIP homeobox family. Class II subfamily.</text>
</comment>
<dbReference type="PANTHER" id="PTHR45714">
    <property type="entry name" value="HOMEOBOX-LEUCINE ZIPPER PROTEIN HAT14"/>
    <property type="match status" value="1"/>
</dbReference>
<protein>
    <submittedName>
        <fullName evidence="13">Homeobox-leucine zipper protein HAT22-like</fullName>
    </submittedName>
</protein>
<evidence type="ECO:0000313" key="12">
    <source>
        <dbReference type="Proteomes" id="UP000087171"/>
    </source>
</evidence>
<dbReference type="GO" id="GO:0005634">
    <property type="term" value="C:nucleus"/>
    <property type="evidence" value="ECO:0007669"/>
    <property type="project" value="UniProtKB-SubCell"/>
</dbReference>
<dbReference type="KEGG" id="cam:101489128"/>
<keyword evidence="10" id="KW-0175">Coiled coil</keyword>
<keyword evidence="3" id="KW-0805">Transcription regulation</keyword>
<evidence type="ECO:0000256" key="1">
    <source>
        <dbReference type="ARBA" id="ARBA00004123"/>
    </source>
</evidence>
<evidence type="ECO:0000256" key="6">
    <source>
        <dbReference type="ARBA" id="ARBA00023163"/>
    </source>
</evidence>
<dbReference type="OrthoDB" id="6159439at2759"/>
<dbReference type="InterPro" id="IPR017970">
    <property type="entry name" value="Homeobox_CS"/>
</dbReference>
<keyword evidence="12" id="KW-1185">Reference proteome</keyword>
<dbReference type="PaxDb" id="3827-XP_004507924.1"/>
<comment type="subcellular location">
    <subcellularLocation>
        <location evidence="1 8 9">Nucleus</location>
    </subcellularLocation>
</comment>
<reference evidence="13" key="2">
    <citation type="submission" date="2025-08" db="UniProtKB">
        <authorList>
            <consortium name="RefSeq"/>
        </authorList>
    </citation>
    <scope>IDENTIFICATION</scope>
    <source>
        <tissue evidence="13">Etiolated seedlings</tissue>
    </source>
</reference>
<feature type="domain" description="Homeobox" evidence="11">
    <location>
        <begin position="93"/>
        <end position="153"/>
    </location>
</feature>
<keyword evidence="7 8" id="KW-0539">Nucleus</keyword>
<dbReference type="SUPFAM" id="SSF46689">
    <property type="entry name" value="Homeodomain-like"/>
    <property type="match status" value="1"/>
</dbReference>
<evidence type="ECO:0000256" key="5">
    <source>
        <dbReference type="ARBA" id="ARBA00023155"/>
    </source>
</evidence>
<dbReference type="eggNOG" id="KOG0483">
    <property type="taxonomic scope" value="Eukaryota"/>
</dbReference>
<name>A0A1S2YPI8_CICAR</name>
<gene>
    <name evidence="13" type="primary">LOC101489128</name>
</gene>
<keyword evidence="4 8" id="KW-0238">DNA-binding</keyword>
<evidence type="ECO:0000256" key="10">
    <source>
        <dbReference type="SAM" id="Coils"/>
    </source>
</evidence>
<dbReference type="AlphaFoldDB" id="A0A1S2YPI8"/>
<evidence type="ECO:0000256" key="2">
    <source>
        <dbReference type="ARBA" id="ARBA00006074"/>
    </source>
</evidence>
<dbReference type="SMART" id="SM00389">
    <property type="entry name" value="HOX"/>
    <property type="match status" value="1"/>
</dbReference>
<reference evidence="12" key="1">
    <citation type="journal article" date="2013" name="Nat. Biotechnol.">
        <title>Draft genome sequence of chickpea (Cicer arietinum) provides a resource for trait improvement.</title>
        <authorList>
            <person name="Varshney R.K."/>
            <person name="Song C."/>
            <person name="Saxena R.K."/>
            <person name="Azam S."/>
            <person name="Yu S."/>
            <person name="Sharpe A.G."/>
            <person name="Cannon S."/>
            <person name="Baek J."/>
            <person name="Rosen B.D."/>
            <person name="Tar'an B."/>
            <person name="Millan T."/>
            <person name="Zhang X."/>
            <person name="Ramsay L.D."/>
            <person name="Iwata A."/>
            <person name="Wang Y."/>
            <person name="Nelson W."/>
            <person name="Farmer A.D."/>
            <person name="Gaur P.M."/>
            <person name="Soderlund C."/>
            <person name="Penmetsa R.V."/>
            <person name="Xu C."/>
            <person name="Bharti A.K."/>
            <person name="He W."/>
            <person name="Winter P."/>
            <person name="Zhao S."/>
            <person name="Hane J.K."/>
            <person name="Carrasquilla-Garcia N."/>
            <person name="Condie J.A."/>
            <person name="Upadhyaya H.D."/>
            <person name="Luo M.C."/>
            <person name="Thudi M."/>
            <person name="Gowda C.L."/>
            <person name="Singh N.P."/>
            <person name="Lichtenzveig J."/>
            <person name="Gali K.K."/>
            <person name="Rubio J."/>
            <person name="Nadarajan N."/>
            <person name="Dolezel J."/>
            <person name="Bansal K.C."/>
            <person name="Xu X."/>
            <person name="Edwards D."/>
            <person name="Zhang G."/>
            <person name="Kahl G."/>
            <person name="Gil J."/>
            <person name="Singh K.B."/>
            <person name="Datta S.K."/>
            <person name="Jackson S.A."/>
            <person name="Wang J."/>
            <person name="Cook D.R."/>
        </authorList>
    </citation>
    <scope>NUCLEOTIDE SEQUENCE [LARGE SCALE GENOMIC DNA]</scope>
    <source>
        <strain evidence="12">cv. CDC Frontier</strain>
    </source>
</reference>
<dbReference type="RefSeq" id="XP_004507924.1">
    <property type="nucleotide sequence ID" value="XM_004507867.3"/>
</dbReference>
<evidence type="ECO:0000259" key="11">
    <source>
        <dbReference type="PROSITE" id="PS50071"/>
    </source>
</evidence>
<accession>A0A1S2YPI8</accession>
<dbReference type="SMART" id="SM00340">
    <property type="entry name" value="HALZ"/>
    <property type="match status" value="1"/>
</dbReference>
<dbReference type="PROSITE" id="PS00027">
    <property type="entry name" value="HOMEOBOX_1"/>
    <property type="match status" value="1"/>
</dbReference>
<evidence type="ECO:0000256" key="7">
    <source>
        <dbReference type="ARBA" id="ARBA00023242"/>
    </source>
</evidence>
<dbReference type="InterPro" id="IPR009057">
    <property type="entry name" value="Homeodomain-like_sf"/>
</dbReference>
<keyword evidence="5 8" id="KW-0371">Homeobox</keyword>
<proteinExistence type="inferred from homology"/>
<dbReference type="GeneID" id="101489128"/>
<dbReference type="Proteomes" id="UP000087171">
    <property type="component" value="Chromosome Ca7"/>
</dbReference>
<dbReference type="InterPro" id="IPR003106">
    <property type="entry name" value="Leu_zip_homeo"/>
</dbReference>
<dbReference type="PROSITE" id="PS50071">
    <property type="entry name" value="HOMEOBOX_2"/>
    <property type="match status" value="1"/>
</dbReference>
<dbReference type="Pfam" id="PF02183">
    <property type="entry name" value="HALZ"/>
    <property type="match status" value="1"/>
</dbReference>
<evidence type="ECO:0000256" key="8">
    <source>
        <dbReference type="PROSITE-ProRule" id="PRU00108"/>
    </source>
</evidence>
<dbReference type="GO" id="GO:0000981">
    <property type="term" value="F:DNA-binding transcription factor activity, RNA polymerase II-specific"/>
    <property type="evidence" value="ECO:0007669"/>
    <property type="project" value="InterPro"/>
</dbReference>
<dbReference type="Pfam" id="PF00046">
    <property type="entry name" value="Homeodomain"/>
    <property type="match status" value="1"/>
</dbReference>
<dbReference type="InterPro" id="IPR001356">
    <property type="entry name" value="HD"/>
</dbReference>
<keyword evidence="6" id="KW-0804">Transcription</keyword>
<sequence length="214" mass="25036">MENDDEYCNTGLCLGLGMGGHVARKEKKQKLEVKNPLVACFDLAFELCPKGEDMNINNNNNNNNERFSLERQYYPNAITCSTDSDNNINNNNDNDRRKKLRLTKDQSAMLENTFKLHNTLNPVQKQALADQLNLKTRQIEVWFQNRRARTKLKQTEVDYELLKKHCQNLSDENKRLKKELQEFKVEQTPLRIQRLSKVTLCSSCDKLLNRKEDN</sequence>
<organism evidence="12 13">
    <name type="scientific">Cicer arietinum</name>
    <name type="common">Chickpea</name>
    <name type="synonym">Garbanzo</name>
    <dbReference type="NCBI Taxonomy" id="3827"/>
    <lineage>
        <taxon>Eukaryota</taxon>
        <taxon>Viridiplantae</taxon>
        <taxon>Streptophyta</taxon>
        <taxon>Embryophyta</taxon>
        <taxon>Tracheophyta</taxon>
        <taxon>Spermatophyta</taxon>
        <taxon>Magnoliopsida</taxon>
        <taxon>eudicotyledons</taxon>
        <taxon>Gunneridae</taxon>
        <taxon>Pentapetalae</taxon>
        <taxon>rosids</taxon>
        <taxon>fabids</taxon>
        <taxon>Fabales</taxon>
        <taxon>Fabaceae</taxon>
        <taxon>Papilionoideae</taxon>
        <taxon>50 kb inversion clade</taxon>
        <taxon>NPAAA clade</taxon>
        <taxon>Hologalegina</taxon>
        <taxon>IRL clade</taxon>
        <taxon>Cicereae</taxon>
        <taxon>Cicer</taxon>
    </lineage>
</organism>
<evidence type="ECO:0000313" key="13">
    <source>
        <dbReference type="RefSeq" id="XP_004507924.1"/>
    </source>
</evidence>
<dbReference type="CDD" id="cd00086">
    <property type="entry name" value="homeodomain"/>
    <property type="match status" value="1"/>
</dbReference>
<dbReference type="GO" id="GO:0043565">
    <property type="term" value="F:sequence-specific DNA binding"/>
    <property type="evidence" value="ECO:0007669"/>
    <property type="project" value="InterPro"/>
</dbReference>
<evidence type="ECO:0000256" key="4">
    <source>
        <dbReference type="ARBA" id="ARBA00023125"/>
    </source>
</evidence>
<feature type="coiled-coil region" evidence="10">
    <location>
        <begin position="145"/>
        <end position="186"/>
    </location>
</feature>
<evidence type="ECO:0000256" key="3">
    <source>
        <dbReference type="ARBA" id="ARBA00023015"/>
    </source>
</evidence>
<dbReference type="Gene3D" id="1.10.10.60">
    <property type="entry name" value="Homeodomain-like"/>
    <property type="match status" value="1"/>
</dbReference>